<evidence type="ECO:0000313" key="2">
    <source>
        <dbReference type="Proteomes" id="UP001595887"/>
    </source>
</evidence>
<reference evidence="2" key="1">
    <citation type="journal article" date="2019" name="Int. J. Syst. Evol. Microbiol.">
        <title>The Global Catalogue of Microorganisms (GCM) 10K type strain sequencing project: providing services to taxonomists for standard genome sequencing and annotation.</title>
        <authorList>
            <consortium name="The Broad Institute Genomics Platform"/>
            <consortium name="The Broad Institute Genome Sequencing Center for Infectious Disease"/>
            <person name="Wu L."/>
            <person name="Ma J."/>
        </authorList>
    </citation>
    <scope>NUCLEOTIDE SEQUENCE [LARGE SCALE GENOMIC DNA]</scope>
    <source>
        <strain evidence="2">CECT 8531</strain>
    </source>
</reference>
<gene>
    <name evidence="1" type="ORF">ACFOWX_00405</name>
</gene>
<dbReference type="Proteomes" id="UP001595887">
    <property type="component" value="Unassembled WGS sequence"/>
</dbReference>
<evidence type="ECO:0008006" key="3">
    <source>
        <dbReference type="Google" id="ProtNLM"/>
    </source>
</evidence>
<dbReference type="RefSeq" id="WP_381420475.1">
    <property type="nucleotide sequence ID" value="NZ_JBHSDH010000005.1"/>
</dbReference>
<evidence type="ECO:0000313" key="1">
    <source>
        <dbReference type="EMBL" id="MFC4290876.1"/>
    </source>
</evidence>
<keyword evidence="2" id="KW-1185">Reference proteome</keyword>
<proteinExistence type="predicted"/>
<protein>
    <recommendedName>
        <fullName evidence="3">Inovirus Gp2 family protein</fullName>
    </recommendedName>
</protein>
<comment type="caution">
    <text evidence="1">The sequence shown here is derived from an EMBL/GenBank/DDBJ whole genome shotgun (WGS) entry which is preliminary data.</text>
</comment>
<name>A0ABV8RF53_9SPHN</name>
<accession>A0ABV8RF53</accession>
<dbReference type="EMBL" id="JBHSDH010000005">
    <property type="protein sequence ID" value="MFC4290876.1"/>
    <property type="molecule type" value="Genomic_DNA"/>
</dbReference>
<sequence>MIISQPVIAGGWGGARNSADRTSHGLNERMARRLIAACKKAVEIGLPLNRHVTVHWGKFDIPDSQVIQVIGKFVKLMSDWLRTKGQRAAWLWVREQGTSTKGSHVHILLHCPSNIPLGRMWRRWLSKVSGKPYRKGAVHTSRIGGTLNCYKTSPDRYRVNLQNVMGYLLKGADDETAKAIGLQRIEYTGGIIGKRASVAQCLAG</sequence>
<organism evidence="1 2">
    <name type="scientific">Sphingorhabdus arenilitoris</name>
    <dbReference type="NCBI Taxonomy" id="1490041"/>
    <lineage>
        <taxon>Bacteria</taxon>
        <taxon>Pseudomonadati</taxon>
        <taxon>Pseudomonadota</taxon>
        <taxon>Alphaproteobacteria</taxon>
        <taxon>Sphingomonadales</taxon>
        <taxon>Sphingomonadaceae</taxon>
        <taxon>Sphingorhabdus</taxon>
    </lineage>
</organism>